<feature type="domain" description="Rieske" evidence="11">
    <location>
        <begin position="75"/>
        <end position="167"/>
    </location>
</feature>
<keyword evidence="6" id="KW-0411">Iron-sulfur</keyword>
<evidence type="ECO:0000256" key="1">
    <source>
        <dbReference type="ARBA" id="ARBA00002494"/>
    </source>
</evidence>
<keyword evidence="7" id="KW-1015">Disulfide bond</keyword>
<dbReference type="PANTHER" id="PTHR10134">
    <property type="entry name" value="CYTOCHROME B-C1 COMPLEX SUBUNIT RIESKE, MITOCHONDRIAL"/>
    <property type="match status" value="1"/>
</dbReference>
<dbReference type="PROSITE" id="PS51296">
    <property type="entry name" value="RIESKE"/>
    <property type="match status" value="1"/>
</dbReference>
<evidence type="ECO:0000256" key="7">
    <source>
        <dbReference type="ARBA" id="ARBA00023157"/>
    </source>
</evidence>
<keyword evidence="13" id="KW-1185">Reference proteome</keyword>
<dbReference type="InterPro" id="IPR036922">
    <property type="entry name" value="Rieske_2Fe-2S_sf"/>
</dbReference>
<evidence type="ECO:0000256" key="6">
    <source>
        <dbReference type="ARBA" id="ARBA00023014"/>
    </source>
</evidence>
<evidence type="ECO:0000256" key="4">
    <source>
        <dbReference type="ARBA" id="ARBA00022723"/>
    </source>
</evidence>
<dbReference type="EMBL" id="JBHTAJ010000011">
    <property type="protein sequence ID" value="MFC7179479.1"/>
    <property type="molecule type" value="Genomic_DNA"/>
</dbReference>
<evidence type="ECO:0000259" key="11">
    <source>
        <dbReference type="PROSITE" id="PS51296"/>
    </source>
</evidence>
<evidence type="ECO:0000256" key="3">
    <source>
        <dbReference type="ARBA" id="ARBA00022714"/>
    </source>
</evidence>
<accession>A0ABW2FQG6</accession>
<dbReference type="Pfam" id="PF00355">
    <property type="entry name" value="Rieske"/>
    <property type="match status" value="1"/>
</dbReference>
<sequence>MSETVSAPVTEAGSPAAPDSPQTAVASRRTLLCGAAAVLAAGGTVAVAGCSSSSSGSGTGSTGTAQGGATAAGPVDLGAAADVPVGGGKVYRDQKIVVTQPTAGQYKAFSARCTHAGCIVDQVKDKQIDCPCHGSRFSITDGAVEGGPAPTPLPEYKVVVADGKVQVTPV</sequence>
<evidence type="ECO:0000313" key="13">
    <source>
        <dbReference type="Proteomes" id="UP001596435"/>
    </source>
</evidence>
<comment type="function">
    <text evidence="1">Iron-sulfur subunit of the cytochrome bc1 complex, an essential component of the respiratory electron transport chain required for ATP synthesis. The bc1 complex catalyzes the oxidation of menaquinol and the reduction of cytochrome c in the respiratory chain. The bc1 complex operates through a Q-cycle mechanism that couples electron transfer to generation of the proton gradient that drives ATP synthesis.</text>
</comment>
<dbReference type="CDD" id="cd03467">
    <property type="entry name" value="Rieske"/>
    <property type="match status" value="1"/>
</dbReference>
<dbReference type="InterPro" id="IPR017941">
    <property type="entry name" value="Rieske_2Fe-2S"/>
</dbReference>
<dbReference type="Gene3D" id="2.102.10.10">
    <property type="entry name" value="Rieske [2Fe-2S] iron-sulphur domain"/>
    <property type="match status" value="1"/>
</dbReference>
<dbReference type="InterPro" id="IPR005805">
    <property type="entry name" value="Rieske_Fe-S_prot_C"/>
</dbReference>
<dbReference type="PRINTS" id="PR00162">
    <property type="entry name" value="RIESKE"/>
</dbReference>
<dbReference type="RefSeq" id="WP_345709855.1">
    <property type="nucleotide sequence ID" value="NZ_BAABKV010000001.1"/>
</dbReference>
<reference evidence="13" key="1">
    <citation type="journal article" date="2019" name="Int. J. Syst. Evol. Microbiol.">
        <title>The Global Catalogue of Microorganisms (GCM) 10K type strain sequencing project: providing services to taxonomists for standard genome sequencing and annotation.</title>
        <authorList>
            <consortium name="The Broad Institute Genomics Platform"/>
            <consortium name="The Broad Institute Genome Sequencing Center for Infectious Disease"/>
            <person name="Wu L."/>
            <person name="Ma J."/>
        </authorList>
    </citation>
    <scope>NUCLEOTIDE SEQUENCE [LARGE SCALE GENOMIC DNA]</scope>
    <source>
        <strain evidence="13">CGMCC 1.12859</strain>
    </source>
</reference>
<protein>
    <recommendedName>
        <fullName evidence="2">Cytochrome bc1 complex Rieske iron-sulfur subunit</fullName>
    </recommendedName>
    <alternativeName>
        <fullName evidence="8">Cytochrome bc1 reductase complex subunit QcrA</fullName>
    </alternativeName>
</protein>
<dbReference type="Proteomes" id="UP001596435">
    <property type="component" value="Unassembled WGS sequence"/>
</dbReference>
<evidence type="ECO:0000256" key="2">
    <source>
        <dbReference type="ARBA" id="ARBA00015816"/>
    </source>
</evidence>
<dbReference type="InterPro" id="IPR014349">
    <property type="entry name" value="Rieske_Fe-S_prot"/>
</dbReference>
<dbReference type="SUPFAM" id="SSF50022">
    <property type="entry name" value="ISP domain"/>
    <property type="match status" value="1"/>
</dbReference>
<comment type="cofactor">
    <cofactor evidence="9">
        <name>[2Fe-2S] cluster</name>
        <dbReference type="ChEBI" id="CHEBI:190135"/>
    </cofactor>
</comment>
<evidence type="ECO:0000256" key="5">
    <source>
        <dbReference type="ARBA" id="ARBA00023004"/>
    </source>
</evidence>
<comment type="caution">
    <text evidence="12">The sequence shown here is derived from an EMBL/GenBank/DDBJ whole genome shotgun (WGS) entry which is preliminary data.</text>
</comment>
<keyword evidence="4" id="KW-0479">Metal-binding</keyword>
<evidence type="ECO:0000256" key="9">
    <source>
        <dbReference type="ARBA" id="ARBA00034078"/>
    </source>
</evidence>
<evidence type="ECO:0000313" key="12">
    <source>
        <dbReference type="EMBL" id="MFC7179479.1"/>
    </source>
</evidence>
<keyword evidence="5" id="KW-0408">Iron</keyword>
<organism evidence="12 13">
    <name type="scientific">Kitasatospora paranensis</name>
    <dbReference type="NCBI Taxonomy" id="258053"/>
    <lineage>
        <taxon>Bacteria</taxon>
        <taxon>Bacillati</taxon>
        <taxon>Actinomycetota</taxon>
        <taxon>Actinomycetes</taxon>
        <taxon>Kitasatosporales</taxon>
        <taxon>Streptomycetaceae</taxon>
        <taxon>Kitasatospora</taxon>
    </lineage>
</organism>
<feature type="region of interest" description="Disordered" evidence="10">
    <location>
        <begin position="1"/>
        <end position="23"/>
    </location>
</feature>
<proteinExistence type="predicted"/>
<evidence type="ECO:0000256" key="10">
    <source>
        <dbReference type="SAM" id="MobiDB-lite"/>
    </source>
</evidence>
<gene>
    <name evidence="12" type="ORF">ACFQMG_07870</name>
</gene>
<keyword evidence="3" id="KW-0001">2Fe-2S</keyword>
<evidence type="ECO:0000256" key="8">
    <source>
        <dbReference type="ARBA" id="ARBA00029586"/>
    </source>
</evidence>
<name>A0ABW2FQG6_9ACTN</name>